<dbReference type="EMBL" id="JBHMBE010000001">
    <property type="protein sequence ID" value="MFB9644213.1"/>
    <property type="molecule type" value="Genomic_DNA"/>
</dbReference>
<organism evidence="5 6">
    <name type="scientific">Microbacterium terregens</name>
    <dbReference type="NCBI Taxonomy" id="69363"/>
    <lineage>
        <taxon>Bacteria</taxon>
        <taxon>Bacillati</taxon>
        <taxon>Actinomycetota</taxon>
        <taxon>Actinomycetes</taxon>
        <taxon>Micrococcales</taxon>
        <taxon>Microbacteriaceae</taxon>
        <taxon>Microbacterium</taxon>
    </lineage>
</organism>
<keyword evidence="3 5" id="KW-0067">ATP-binding</keyword>
<dbReference type="PROSITE" id="PS50893">
    <property type="entry name" value="ABC_TRANSPORTER_2"/>
    <property type="match status" value="1"/>
</dbReference>
<dbReference type="Gene3D" id="3.40.50.300">
    <property type="entry name" value="P-loop containing nucleotide triphosphate hydrolases"/>
    <property type="match status" value="1"/>
</dbReference>
<accession>A0ABV5SV38</accession>
<dbReference type="PROSITE" id="PS00211">
    <property type="entry name" value="ABC_TRANSPORTER_1"/>
    <property type="match status" value="1"/>
</dbReference>
<dbReference type="Pfam" id="PF00005">
    <property type="entry name" value="ABC_tran"/>
    <property type="match status" value="1"/>
</dbReference>
<dbReference type="SUPFAM" id="SSF52540">
    <property type="entry name" value="P-loop containing nucleoside triphosphate hydrolases"/>
    <property type="match status" value="1"/>
</dbReference>
<dbReference type="CDD" id="cd03293">
    <property type="entry name" value="ABC_NrtD_SsuB_transporters"/>
    <property type="match status" value="1"/>
</dbReference>
<dbReference type="SMART" id="SM00382">
    <property type="entry name" value="AAA"/>
    <property type="match status" value="1"/>
</dbReference>
<dbReference type="InterPro" id="IPR017871">
    <property type="entry name" value="ABC_transporter-like_CS"/>
</dbReference>
<keyword evidence="1" id="KW-0813">Transport</keyword>
<protein>
    <submittedName>
        <fullName evidence="5">ABC transporter ATP-binding protein</fullName>
    </submittedName>
</protein>
<sequence length="276" mass="30406">MTNETLVPSASPIAPVEPPRLHIKDVGRDFHTRNGVTHAVAGINLSIERGEFVALIGRSGCGKTTLLRMIGGLLPPSAGTVEVDGKSLWRGSHVDPSAVTKLGFVFQESNLFPWFSVLDNIALPLKLRGVGKAERRERAAELAGLVGLAGFERSYPRELSGGMRQRAAIARALSTEPELLLMDEPFGALDALTRERMNLELQRIVLQTNSTVVFVTHDIPEAVFLADRVVHMTPRPGRIRQILPADFPKPRAVEVTTTPEFNEIVRILRRDLDEEE</sequence>
<dbReference type="InterPro" id="IPR003439">
    <property type="entry name" value="ABC_transporter-like_ATP-bd"/>
</dbReference>
<evidence type="ECO:0000259" key="4">
    <source>
        <dbReference type="PROSITE" id="PS50893"/>
    </source>
</evidence>
<comment type="caution">
    <text evidence="5">The sequence shown here is derived from an EMBL/GenBank/DDBJ whole genome shotgun (WGS) entry which is preliminary data.</text>
</comment>
<proteinExistence type="predicted"/>
<dbReference type="PANTHER" id="PTHR42788:SF13">
    <property type="entry name" value="ALIPHATIC SULFONATES IMPORT ATP-BINDING PROTEIN SSUB"/>
    <property type="match status" value="1"/>
</dbReference>
<dbReference type="InterPro" id="IPR003593">
    <property type="entry name" value="AAA+_ATPase"/>
</dbReference>
<evidence type="ECO:0000313" key="5">
    <source>
        <dbReference type="EMBL" id="MFB9644213.1"/>
    </source>
</evidence>
<keyword evidence="2" id="KW-0547">Nucleotide-binding</keyword>
<dbReference type="InterPro" id="IPR027417">
    <property type="entry name" value="P-loop_NTPase"/>
</dbReference>
<dbReference type="Proteomes" id="UP001589611">
    <property type="component" value="Unassembled WGS sequence"/>
</dbReference>
<feature type="domain" description="ABC transporter" evidence="4">
    <location>
        <begin position="21"/>
        <end position="255"/>
    </location>
</feature>
<reference evidence="5 6" key="1">
    <citation type="submission" date="2024-09" db="EMBL/GenBank/DDBJ databases">
        <authorList>
            <person name="Sun Q."/>
            <person name="Mori K."/>
        </authorList>
    </citation>
    <scope>NUCLEOTIDE SEQUENCE [LARGE SCALE GENOMIC DNA]</scope>
    <source>
        <strain evidence="5 6">JCM 1342</strain>
    </source>
</reference>
<keyword evidence="6" id="KW-1185">Reference proteome</keyword>
<gene>
    <name evidence="5" type="ORF">ACFFPJ_00220</name>
</gene>
<dbReference type="RefSeq" id="WP_344710458.1">
    <property type="nucleotide sequence ID" value="NZ_BAAAWH010000001.1"/>
</dbReference>
<evidence type="ECO:0000256" key="3">
    <source>
        <dbReference type="ARBA" id="ARBA00022840"/>
    </source>
</evidence>
<dbReference type="InterPro" id="IPR050166">
    <property type="entry name" value="ABC_transporter_ATP-bind"/>
</dbReference>
<dbReference type="PANTHER" id="PTHR42788">
    <property type="entry name" value="TAURINE IMPORT ATP-BINDING PROTEIN-RELATED"/>
    <property type="match status" value="1"/>
</dbReference>
<evidence type="ECO:0000256" key="2">
    <source>
        <dbReference type="ARBA" id="ARBA00022741"/>
    </source>
</evidence>
<evidence type="ECO:0000256" key="1">
    <source>
        <dbReference type="ARBA" id="ARBA00022448"/>
    </source>
</evidence>
<name>A0ABV5SV38_9MICO</name>
<dbReference type="GO" id="GO:0005524">
    <property type="term" value="F:ATP binding"/>
    <property type="evidence" value="ECO:0007669"/>
    <property type="project" value="UniProtKB-KW"/>
</dbReference>
<evidence type="ECO:0000313" key="6">
    <source>
        <dbReference type="Proteomes" id="UP001589611"/>
    </source>
</evidence>